<reference evidence="4 5" key="1">
    <citation type="submission" date="2016-07" db="EMBL/GenBank/DDBJ databases">
        <title>Pervasive Adenine N6-methylation of Active Genes in Fungi.</title>
        <authorList>
            <consortium name="DOE Joint Genome Institute"/>
            <person name="Mondo S.J."/>
            <person name="Dannebaum R.O."/>
            <person name="Kuo R.C."/>
            <person name="Labutti K."/>
            <person name="Haridas S."/>
            <person name="Kuo A."/>
            <person name="Salamov A."/>
            <person name="Ahrendt S.R."/>
            <person name="Lipzen A."/>
            <person name="Sullivan W."/>
            <person name="Andreopoulos W.B."/>
            <person name="Clum A."/>
            <person name="Lindquist E."/>
            <person name="Daum C."/>
            <person name="Ramamoorthy G.K."/>
            <person name="Gryganskyi A."/>
            <person name="Culley D."/>
            <person name="Magnuson J.K."/>
            <person name="James T.Y."/>
            <person name="O'Malley M.A."/>
            <person name="Stajich J.E."/>
            <person name="Spatafora J.W."/>
            <person name="Visel A."/>
            <person name="Grigoriev I.V."/>
        </authorList>
    </citation>
    <scope>NUCLEOTIDE SEQUENCE [LARGE SCALE GENOMIC DNA]</scope>
    <source>
        <strain evidence="4 5">CBS 115471</strain>
    </source>
</reference>
<evidence type="ECO:0000256" key="1">
    <source>
        <dbReference type="SAM" id="MobiDB-lite"/>
    </source>
</evidence>
<evidence type="ECO:0000313" key="4">
    <source>
        <dbReference type="EMBL" id="ORY19165.1"/>
    </source>
</evidence>
<feature type="compositionally biased region" description="Polar residues" evidence="1">
    <location>
        <begin position="247"/>
        <end position="257"/>
    </location>
</feature>
<proteinExistence type="predicted"/>
<keyword evidence="2" id="KW-0812">Transmembrane</keyword>
<name>A0A1Y2AAY3_9PLEO</name>
<keyword evidence="2" id="KW-1133">Transmembrane helix</keyword>
<feature type="chain" id="PRO_5012417843" description="Mid2 domain-containing protein" evidence="3">
    <location>
        <begin position="22"/>
        <end position="257"/>
    </location>
</feature>
<gene>
    <name evidence="4" type="ORF">BCR34DRAFT_582354</name>
</gene>
<feature type="signal peptide" evidence="3">
    <location>
        <begin position="1"/>
        <end position="21"/>
    </location>
</feature>
<feature type="transmembrane region" description="Helical" evidence="2">
    <location>
        <begin position="137"/>
        <end position="162"/>
    </location>
</feature>
<dbReference type="AlphaFoldDB" id="A0A1Y2AAY3"/>
<evidence type="ECO:0008006" key="6">
    <source>
        <dbReference type="Google" id="ProtNLM"/>
    </source>
</evidence>
<evidence type="ECO:0000313" key="5">
    <source>
        <dbReference type="Proteomes" id="UP000193144"/>
    </source>
</evidence>
<evidence type="ECO:0000256" key="2">
    <source>
        <dbReference type="SAM" id="Phobius"/>
    </source>
</evidence>
<comment type="caution">
    <text evidence="4">The sequence shown here is derived from an EMBL/GenBank/DDBJ whole genome shotgun (WGS) entry which is preliminary data.</text>
</comment>
<feature type="region of interest" description="Disordered" evidence="1">
    <location>
        <begin position="232"/>
        <end position="257"/>
    </location>
</feature>
<organism evidence="4 5">
    <name type="scientific">Clohesyomyces aquaticus</name>
    <dbReference type="NCBI Taxonomy" id="1231657"/>
    <lineage>
        <taxon>Eukaryota</taxon>
        <taxon>Fungi</taxon>
        <taxon>Dikarya</taxon>
        <taxon>Ascomycota</taxon>
        <taxon>Pezizomycotina</taxon>
        <taxon>Dothideomycetes</taxon>
        <taxon>Pleosporomycetidae</taxon>
        <taxon>Pleosporales</taxon>
        <taxon>Lindgomycetaceae</taxon>
        <taxon>Clohesyomyces</taxon>
    </lineage>
</organism>
<keyword evidence="3" id="KW-0732">Signal</keyword>
<dbReference type="EMBL" id="MCFA01000003">
    <property type="protein sequence ID" value="ORY19165.1"/>
    <property type="molecule type" value="Genomic_DNA"/>
</dbReference>
<sequence length="257" mass="27329">MFYASYILSSLCLFLIRGAASSSIGTFTDGKCTKSHELINGPNGYPDGTCTPLNLTSSLHGFQVVGLDSGCSVTIYGPDDDTGLACSSPTKIIAELASCYNTSWVYYSIDGCDPPGKTPSPTPTSSSASKQNGTTNIGAIVGGIVGGVVGVALVIIIIFLCYRQRRVPPRKDTPPPPPRYELPNAAINEMQQTEKTKHTELYAHEAAVEMGRNSAFVPPAELAGDERLEVKKYTPPPTVNEPPAVNETPTVNEKSMI</sequence>
<keyword evidence="2" id="KW-0472">Membrane</keyword>
<dbReference type="STRING" id="1231657.A0A1Y2AAY3"/>
<evidence type="ECO:0000256" key="3">
    <source>
        <dbReference type="SAM" id="SignalP"/>
    </source>
</evidence>
<keyword evidence="5" id="KW-1185">Reference proteome</keyword>
<dbReference type="OrthoDB" id="4157427at2759"/>
<accession>A0A1Y2AAY3</accession>
<dbReference type="Proteomes" id="UP000193144">
    <property type="component" value="Unassembled WGS sequence"/>
</dbReference>
<protein>
    <recommendedName>
        <fullName evidence="6">Mid2 domain-containing protein</fullName>
    </recommendedName>
</protein>